<feature type="compositionally biased region" description="Basic and acidic residues" evidence="1">
    <location>
        <begin position="831"/>
        <end position="842"/>
    </location>
</feature>
<feature type="compositionally biased region" description="Acidic residues" evidence="1">
    <location>
        <begin position="724"/>
        <end position="733"/>
    </location>
</feature>
<dbReference type="AlphaFoldDB" id="A0A086TGP3"/>
<feature type="compositionally biased region" description="Basic and acidic residues" evidence="1">
    <location>
        <begin position="1084"/>
        <end position="1098"/>
    </location>
</feature>
<feature type="compositionally biased region" description="Low complexity" evidence="1">
    <location>
        <begin position="266"/>
        <end position="281"/>
    </location>
</feature>
<feature type="compositionally biased region" description="Low complexity" evidence="1">
    <location>
        <begin position="468"/>
        <end position="492"/>
    </location>
</feature>
<evidence type="ECO:0000313" key="2">
    <source>
        <dbReference type="EMBL" id="KFH48525.1"/>
    </source>
</evidence>
<feature type="compositionally biased region" description="Basic and acidic residues" evidence="1">
    <location>
        <begin position="126"/>
        <end position="140"/>
    </location>
</feature>
<dbReference type="Proteomes" id="UP000029964">
    <property type="component" value="Unassembled WGS sequence"/>
</dbReference>
<evidence type="ECO:0000313" key="3">
    <source>
        <dbReference type="Proteomes" id="UP000029964"/>
    </source>
</evidence>
<dbReference type="OrthoDB" id="5369448at2759"/>
<gene>
    <name evidence="2" type="ORF">ACRE_006940</name>
</gene>
<feature type="region of interest" description="Disordered" evidence="1">
    <location>
        <begin position="615"/>
        <end position="635"/>
    </location>
</feature>
<evidence type="ECO:0000256" key="1">
    <source>
        <dbReference type="SAM" id="MobiDB-lite"/>
    </source>
</evidence>
<comment type="caution">
    <text evidence="2">The sequence shown here is derived from an EMBL/GenBank/DDBJ whole genome shotgun (WGS) entry which is preliminary data.</text>
</comment>
<organism evidence="2 3">
    <name type="scientific">Hapsidospora chrysogenum (strain ATCC 11550 / CBS 779.69 / DSM 880 / IAM 14645 / JCM 23072 / IMI 49137)</name>
    <name type="common">Acremonium chrysogenum</name>
    <dbReference type="NCBI Taxonomy" id="857340"/>
    <lineage>
        <taxon>Eukaryota</taxon>
        <taxon>Fungi</taxon>
        <taxon>Dikarya</taxon>
        <taxon>Ascomycota</taxon>
        <taxon>Pezizomycotina</taxon>
        <taxon>Sordariomycetes</taxon>
        <taxon>Hypocreomycetidae</taxon>
        <taxon>Hypocreales</taxon>
        <taxon>Bionectriaceae</taxon>
        <taxon>Hapsidospora</taxon>
    </lineage>
</organism>
<accession>A0A086TGP3</accession>
<feature type="compositionally biased region" description="Acidic residues" evidence="1">
    <location>
        <begin position="618"/>
        <end position="627"/>
    </location>
</feature>
<feature type="compositionally biased region" description="Basic and acidic residues" evidence="1">
    <location>
        <begin position="215"/>
        <end position="228"/>
    </location>
</feature>
<dbReference type="STRING" id="857340.A0A086TGP3"/>
<feature type="region of interest" description="Disordered" evidence="1">
    <location>
        <begin position="717"/>
        <end position="842"/>
    </location>
</feature>
<feature type="compositionally biased region" description="Pro residues" evidence="1">
    <location>
        <begin position="764"/>
        <end position="779"/>
    </location>
</feature>
<reference evidence="3" key="1">
    <citation type="journal article" date="2014" name="Genome Announc.">
        <title>Genome sequence and annotation of Acremonium chrysogenum, producer of the beta-lactam antibiotic cephalosporin C.</title>
        <authorList>
            <person name="Terfehr D."/>
            <person name="Dahlmann T.A."/>
            <person name="Specht T."/>
            <person name="Zadra I."/>
            <person name="Kuernsteiner H."/>
            <person name="Kueck U."/>
        </authorList>
    </citation>
    <scope>NUCLEOTIDE SEQUENCE [LARGE SCALE GENOMIC DNA]</scope>
    <source>
        <strain evidence="3">ATCC 11550 / CBS 779.69 / DSM 880 / IAM 14645 / JCM 23072 / IMI 49137</strain>
    </source>
</reference>
<name>A0A086TGP3_HAPC1</name>
<feature type="compositionally biased region" description="Polar residues" evidence="1">
    <location>
        <begin position="1002"/>
        <end position="1017"/>
    </location>
</feature>
<protein>
    <recommendedName>
        <fullName evidence="4">Pathway-specific nitrogen regulator</fullName>
    </recommendedName>
</protein>
<feature type="compositionally biased region" description="Polar residues" evidence="1">
    <location>
        <begin position="955"/>
        <end position="965"/>
    </location>
</feature>
<feature type="region of interest" description="Disordered" evidence="1">
    <location>
        <begin position="939"/>
        <end position="982"/>
    </location>
</feature>
<feature type="compositionally biased region" description="Basic and acidic residues" evidence="1">
    <location>
        <begin position="154"/>
        <end position="171"/>
    </location>
</feature>
<feature type="compositionally biased region" description="Polar residues" evidence="1">
    <location>
        <begin position="172"/>
        <end position="181"/>
    </location>
</feature>
<proteinExistence type="predicted"/>
<evidence type="ECO:0008006" key="4">
    <source>
        <dbReference type="Google" id="ProtNLM"/>
    </source>
</evidence>
<feature type="compositionally biased region" description="Polar residues" evidence="1">
    <location>
        <begin position="282"/>
        <end position="291"/>
    </location>
</feature>
<feature type="region of interest" description="Disordered" evidence="1">
    <location>
        <begin position="1002"/>
        <end position="1098"/>
    </location>
</feature>
<dbReference type="EMBL" id="JPKY01000003">
    <property type="protein sequence ID" value="KFH48525.1"/>
    <property type="molecule type" value="Genomic_DNA"/>
</dbReference>
<feature type="compositionally biased region" description="Basic and acidic residues" evidence="1">
    <location>
        <begin position="252"/>
        <end position="265"/>
    </location>
</feature>
<dbReference type="HOGENOM" id="CLU_006185_1_0_1"/>
<feature type="compositionally biased region" description="Basic and acidic residues" evidence="1">
    <location>
        <begin position="783"/>
        <end position="797"/>
    </location>
</feature>
<feature type="compositionally biased region" description="Basic and acidic residues" evidence="1">
    <location>
        <begin position="92"/>
        <end position="108"/>
    </location>
</feature>
<sequence length="1098" mass="120493">MPRHPKTGSDFDFVIHEDYQHPDPLDECRSVTDFAYTTSAAEKNEPSLGTGDDETLLNHDLADHIPVQATDSNMTKASTLVDEQPEQQQQQEHAEDAQPKTYGGKDVESAIASILEELQDGEDTSDDRTDTEVSNSRRESAVTGTQDGGTEGSFSRRESTMTTETYDRETEGSVSSRESTMSSGTYESSRRESGREYGSTVDYGTEDDEPSVLNDEGHTQASESRRESVLSAATDDPHRRASGRTEALIKAAARDIVDQINHGRESGSSQQAGSGAGDQSAVTNSRHTSARPSDIQESLVDESVAHSSARPSHAHESLVEEDVEHPSAPPSDTHESLADGSVVHNHSLRQSDAHDWPPTDERVVESVEHNDENLPPATEEGGADSSSHNENEDDVFSDHSPRSSVGSLPEAEQHRKMNPNVTQRRSQRISDFSHYDTDDQEDIFVPTVRGTPRPPFRSPSSVKAIQMSSPTPSVLGSSSRSSRRTPLPTVSRLGSPSAQYSPKKTPPRFKRNTPPLVLLHATLLPLRWPWGGVLDNCRAEDLSQGGKGLLEAWRLLQDVLGDTVCERGILLPHPQNDFEVLEERLLEALELPLRRRARILECGHYLGPSNEMSLREDVDSEDEYDQYDDSRESRGSSLQRKTHWCGTCQSEIKCDSLGMGKVFRVKVYASNGLVKAGAWEACWKEMERVDVELEPIVETDVLDELVRLDAEQQRTVEMHGGADDGNDDDDDGDINGGPTEHDVSYMEHEVSKTLQHHHPHMASSPPPEIRITSSPPPPLTDDDDRRRRDEERLREIYGHTPPAHPEPSAEKPPSSEYADHRTPPSPSAEAYARREERRHAHKNDSLPELLLEALRVMMQDRKNVTIAIMSALVLVLALRGGLNPSVSPPGVRDPATWQTVVQNYEATPATVTVTATATTAASAAREIVESVAPMVEEAAVMSSAAGHSQPEAEEVSSQSDATDPCSTGVGDEVSSARHEPETVVSERIVRIVETVTESAVETMTVTATPTQDTQQTEVALDEEPSESVEAVAWETKELSDGEPQASAETAEWDDEQPQASVEAAELGDEKPQTAVEVPEVVEADGIRDTYETEPEREL</sequence>
<feature type="region of interest" description="Disordered" evidence="1">
    <location>
        <begin position="67"/>
        <end position="512"/>
    </location>
</feature>
<keyword evidence="3" id="KW-1185">Reference proteome</keyword>
<feature type="compositionally biased region" description="Polar residues" evidence="1">
    <location>
        <begin position="458"/>
        <end position="467"/>
    </location>
</feature>
<feature type="compositionally biased region" description="Basic and acidic residues" evidence="1">
    <location>
        <begin position="349"/>
        <end position="372"/>
    </location>
</feature>
<feature type="compositionally biased region" description="Polar residues" evidence="1">
    <location>
        <begin position="69"/>
        <end position="78"/>
    </location>
</feature>
<feature type="compositionally biased region" description="Basic and acidic residues" evidence="1">
    <location>
        <begin position="739"/>
        <end position="751"/>
    </location>
</feature>